<dbReference type="OrthoDB" id="4158087at2759"/>
<dbReference type="AlphaFoldDB" id="A0A194VSU0"/>
<keyword evidence="3" id="KW-1185">Reference proteome</keyword>
<dbReference type="EMBL" id="CM003100">
    <property type="protein sequence ID" value="KUI67266.1"/>
    <property type="molecule type" value="Genomic_DNA"/>
</dbReference>
<dbReference type="Proteomes" id="UP000078559">
    <property type="component" value="Chromosome 3"/>
</dbReference>
<accession>A0A194VSU0</accession>
<evidence type="ECO:0000313" key="3">
    <source>
        <dbReference type="Proteomes" id="UP000078559"/>
    </source>
</evidence>
<sequence length="107" mass="12140">MEAIADRSGLHFIVSTDRRKLDTGTRKLIRSHVMKGKNKGKTRHRDCADPKPPTTDRTQHEQDDRGLSIIVNQGHNDVPRNIGSDLAFFPLADDIDYSLVVPIFKYL</sequence>
<evidence type="ECO:0000256" key="1">
    <source>
        <dbReference type="SAM" id="MobiDB-lite"/>
    </source>
</evidence>
<reference evidence="2" key="1">
    <citation type="submission" date="2014-12" db="EMBL/GenBank/DDBJ databases">
        <title>Genome Sequence of Valsa Canker Pathogens Uncovers a Specific Adaption of Colonization on Woody Bark.</title>
        <authorList>
            <person name="Yin Z."/>
            <person name="Liu H."/>
            <person name="Gao X."/>
            <person name="Li Z."/>
            <person name="Song N."/>
            <person name="Ke X."/>
            <person name="Dai Q."/>
            <person name="Wu Y."/>
            <person name="Sun Y."/>
            <person name="Xu J.-R."/>
            <person name="Kang Z.K."/>
            <person name="Wang L."/>
            <person name="Huang L."/>
        </authorList>
    </citation>
    <scope>NUCLEOTIDE SEQUENCE [LARGE SCALE GENOMIC DNA]</scope>
    <source>
        <strain evidence="2">03-8</strain>
    </source>
</reference>
<proteinExistence type="predicted"/>
<feature type="region of interest" description="Disordered" evidence="1">
    <location>
        <begin position="33"/>
        <end position="63"/>
    </location>
</feature>
<protein>
    <submittedName>
        <fullName evidence="2">Uncharacterized protein</fullName>
    </submittedName>
</protein>
<gene>
    <name evidence="2" type="ORF">VM1G_02891</name>
</gene>
<evidence type="ECO:0000313" key="2">
    <source>
        <dbReference type="EMBL" id="KUI67266.1"/>
    </source>
</evidence>
<feature type="compositionally biased region" description="Basic residues" evidence="1">
    <location>
        <begin position="33"/>
        <end position="44"/>
    </location>
</feature>
<organism evidence="2 3">
    <name type="scientific">Cytospora mali</name>
    <name type="common">Apple Valsa canker fungus</name>
    <name type="synonym">Valsa mali</name>
    <dbReference type="NCBI Taxonomy" id="578113"/>
    <lineage>
        <taxon>Eukaryota</taxon>
        <taxon>Fungi</taxon>
        <taxon>Dikarya</taxon>
        <taxon>Ascomycota</taxon>
        <taxon>Pezizomycotina</taxon>
        <taxon>Sordariomycetes</taxon>
        <taxon>Sordariomycetidae</taxon>
        <taxon>Diaporthales</taxon>
        <taxon>Cytosporaceae</taxon>
        <taxon>Cytospora</taxon>
    </lineage>
</organism>
<name>A0A194VSU0_CYTMA</name>